<proteinExistence type="predicted"/>
<evidence type="ECO:0000313" key="2">
    <source>
        <dbReference type="Proteomes" id="UP001556636"/>
    </source>
</evidence>
<reference evidence="1 2" key="1">
    <citation type="submission" date="2024-02" db="EMBL/GenBank/DDBJ databases">
        <title>New especies of Spiribacter isolated from saline water.</title>
        <authorList>
            <person name="Leon M.J."/>
            <person name="De La Haba R."/>
            <person name="Sanchez-Porro C."/>
            <person name="Ventosa A."/>
        </authorList>
    </citation>
    <scope>NUCLEOTIDE SEQUENCE [LARGE SCALE GENOMIC DNA]</scope>
    <source>
        <strain evidence="2">ag22IC6-196</strain>
    </source>
</reference>
<organism evidence="1 2">
    <name type="scientific">Spiribacter roseus</name>
    <dbReference type="NCBI Taxonomy" id="1855875"/>
    <lineage>
        <taxon>Bacteria</taxon>
        <taxon>Pseudomonadati</taxon>
        <taxon>Pseudomonadota</taxon>
        <taxon>Gammaproteobacteria</taxon>
        <taxon>Chromatiales</taxon>
        <taxon>Ectothiorhodospiraceae</taxon>
        <taxon>Spiribacter</taxon>
    </lineage>
</organism>
<name>A0ABV3RWM1_9GAMM</name>
<gene>
    <name evidence="1" type="ORF">V6X51_01505</name>
</gene>
<dbReference type="Proteomes" id="UP001556636">
    <property type="component" value="Unassembled WGS sequence"/>
</dbReference>
<evidence type="ECO:0000313" key="1">
    <source>
        <dbReference type="EMBL" id="MEX0372107.1"/>
    </source>
</evidence>
<keyword evidence="2" id="KW-1185">Reference proteome</keyword>
<comment type="caution">
    <text evidence="1">The sequence shown here is derived from an EMBL/GenBank/DDBJ whole genome shotgun (WGS) entry which is preliminary data.</text>
</comment>
<dbReference type="RefSeq" id="WP_367950940.1">
    <property type="nucleotide sequence ID" value="NZ_JBAKFG010000001.1"/>
</dbReference>
<dbReference type="EMBL" id="JBAKFG010000001">
    <property type="protein sequence ID" value="MEX0372107.1"/>
    <property type="molecule type" value="Genomic_DNA"/>
</dbReference>
<accession>A0ABV3RWM1</accession>
<sequence length="229" mass="25560">MSLGNAPDYASIHHYYDPVEVCFLCDYLRMPRPDALKSRQLEVRLDDPVGQSPEGFIRPVIGAGGSDILLIENSVARLVLNAIEDRLPQWFARRDDGELVSSRESQSGRSTGVPLLPTYLFSINWASTGPGLDWPEDYHMGYLPGFDVLVVTASQPSTDVYAYHDQAIGWFLASGDVEAGIKAIIVGWWQAQASCLQERWEELTGVGLINGQAERWADEVWVEEEEQES</sequence>
<protein>
    <submittedName>
        <fullName evidence="1">Uncharacterized protein</fullName>
    </submittedName>
</protein>